<evidence type="ECO:0000256" key="1">
    <source>
        <dbReference type="ARBA" id="ARBA00011073"/>
    </source>
</evidence>
<dbReference type="SUPFAM" id="SSF54897">
    <property type="entry name" value="Protease propeptides/inhibitors"/>
    <property type="match status" value="1"/>
</dbReference>
<dbReference type="Gene3D" id="3.40.50.200">
    <property type="entry name" value="Peptidase S8/S53 domain"/>
    <property type="match status" value="1"/>
</dbReference>
<evidence type="ECO:0000256" key="3">
    <source>
        <dbReference type="ARBA" id="ARBA00022801"/>
    </source>
</evidence>
<feature type="active site" description="Charge relay system" evidence="5">
    <location>
        <position position="199"/>
    </location>
</feature>
<feature type="active site" description="Charge relay system" evidence="5">
    <location>
        <position position="349"/>
    </location>
</feature>
<dbReference type="FunFam" id="3.40.50.200:FF:000014">
    <property type="entry name" value="Proteinase K"/>
    <property type="match status" value="1"/>
</dbReference>
<dbReference type="PRINTS" id="PR00723">
    <property type="entry name" value="SUBTILISIN"/>
</dbReference>
<keyword evidence="7" id="KW-0732">Signal</keyword>
<dbReference type="Gene3D" id="2.60.120.260">
    <property type="entry name" value="Galactose-binding domain-like"/>
    <property type="match status" value="1"/>
</dbReference>
<dbReference type="InterPro" id="IPR015500">
    <property type="entry name" value="Peptidase_S8_subtilisin-rel"/>
</dbReference>
<dbReference type="InterPro" id="IPR036852">
    <property type="entry name" value="Peptidase_S8/S53_dom_sf"/>
</dbReference>
<evidence type="ECO:0000256" key="7">
    <source>
        <dbReference type="SAM" id="SignalP"/>
    </source>
</evidence>
<dbReference type="PROSITE" id="PS00138">
    <property type="entry name" value="SUBTILASE_SER"/>
    <property type="match status" value="1"/>
</dbReference>
<dbReference type="SUPFAM" id="SSF49785">
    <property type="entry name" value="Galactose-binding domain-like"/>
    <property type="match status" value="1"/>
</dbReference>
<dbReference type="SUPFAM" id="SSF52743">
    <property type="entry name" value="Subtilisin-like"/>
    <property type="match status" value="1"/>
</dbReference>
<evidence type="ECO:0000313" key="10">
    <source>
        <dbReference type="Proteomes" id="UP000186040"/>
    </source>
</evidence>
<dbReference type="CDD" id="cd04077">
    <property type="entry name" value="Peptidases_S8_PCSK9_ProteinaseK_like"/>
    <property type="match status" value="1"/>
</dbReference>
<dbReference type="InterPro" id="IPR037045">
    <property type="entry name" value="S8pro/Inhibitor_I9_sf"/>
</dbReference>
<dbReference type="PROSITE" id="PS00136">
    <property type="entry name" value="SUBTILASE_ASP"/>
    <property type="match status" value="1"/>
</dbReference>
<keyword evidence="10" id="KW-1185">Reference proteome</keyword>
<dbReference type="Gene3D" id="3.30.70.80">
    <property type="entry name" value="Peptidase S8 propeptide/proteinase inhibitor I9"/>
    <property type="match status" value="1"/>
</dbReference>
<dbReference type="GO" id="GO:0004252">
    <property type="term" value="F:serine-type endopeptidase activity"/>
    <property type="evidence" value="ECO:0007669"/>
    <property type="project" value="UniProtKB-UniRule"/>
</dbReference>
<dbReference type="STRING" id="1193682.BJP25_14860"/>
<dbReference type="InterPro" id="IPR010259">
    <property type="entry name" value="S8pro/Inhibitor_I9"/>
</dbReference>
<dbReference type="PROSITE" id="PS00137">
    <property type="entry name" value="SUBTILASE_HIS"/>
    <property type="match status" value="1"/>
</dbReference>
<protein>
    <submittedName>
        <fullName evidence="9">Serine protease</fullName>
    </submittedName>
</protein>
<dbReference type="Pfam" id="PF01483">
    <property type="entry name" value="P_proprotein"/>
    <property type="match status" value="1"/>
</dbReference>
<feature type="signal peptide" evidence="7">
    <location>
        <begin position="1"/>
        <end position="31"/>
    </location>
</feature>
<dbReference type="InterPro" id="IPR002884">
    <property type="entry name" value="P_dom"/>
</dbReference>
<dbReference type="PROSITE" id="PS51892">
    <property type="entry name" value="SUBTILASE"/>
    <property type="match status" value="1"/>
</dbReference>
<evidence type="ECO:0000256" key="6">
    <source>
        <dbReference type="RuleBase" id="RU003355"/>
    </source>
</evidence>
<feature type="domain" description="P/Homo B" evidence="8">
    <location>
        <begin position="409"/>
        <end position="529"/>
    </location>
</feature>
<accession>A0A1Q9LNH3</accession>
<organism evidence="9 10">
    <name type="scientific">Actinokineospora bangkokensis</name>
    <dbReference type="NCBI Taxonomy" id="1193682"/>
    <lineage>
        <taxon>Bacteria</taxon>
        <taxon>Bacillati</taxon>
        <taxon>Actinomycetota</taxon>
        <taxon>Actinomycetes</taxon>
        <taxon>Pseudonocardiales</taxon>
        <taxon>Pseudonocardiaceae</taxon>
        <taxon>Actinokineospora</taxon>
    </lineage>
</organism>
<dbReference type="InterPro" id="IPR000209">
    <property type="entry name" value="Peptidase_S8/S53_dom"/>
</dbReference>
<dbReference type="Proteomes" id="UP000186040">
    <property type="component" value="Unassembled WGS sequence"/>
</dbReference>
<dbReference type="PROSITE" id="PS51829">
    <property type="entry name" value="P_HOMO_B"/>
    <property type="match status" value="1"/>
</dbReference>
<comment type="similarity">
    <text evidence="1 5 6">Belongs to the peptidase S8 family.</text>
</comment>
<evidence type="ECO:0000256" key="5">
    <source>
        <dbReference type="PROSITE-ProRule" id="PRU01240"/>
    </source>
</evidence>
<evidence type="ECO:0000259" key="8">
    <source>
        <dbReference type="PROSITE" id="PS51829"/>
    </source>
</evidence>
<name>A0A1Q9LNH3_9PSEU</name>
<proteinExistence type="inferred from homology"/>
<keyword evidence="3 5" id="KW-0378">Hydrolase</keyword>
<dbReference type="OrthoDB" id="9766923at2"/>
<keyword evidence="2 5" id="KW-0645">Protease</keyword>
<dbReference type="EMBL" id="MKQR01000009">
    <property type="protein sequence ID" value="OLR93568.1"/>
    <property type="molecule type" value="Genomic_DNA"/>
</dbReference>
<keyword evidence="4 5" id="KW-0720">Serine protease</keyword>
<dbReference type="AlphaFoldDB" id="A0A1Q9LNH3"/>
<dbReference type="PANTHER" id="PTHR43806">
    <property type="entry name" value="PEPTIDASE S8"/>
    <property type="match status" value="1"/>
</dbReference>
<sequence length="529" mass="53140">MRHDRDTRARATAVVCGALAAVAGLAAPATAQPTAPTAPAPTGTVLAAANPVAGSYVVVLKDGAATAAATTGAAQALAGKYGGTVRATYTATLRGFAVRLDEAGARRLAADPAVAYVQQDGIARASDTQTGATWGLDRVDQKNLPLDGKYTYPTTGASNVTAYILDTGIYKAHPEFGGRAKDGYDFIDGDADASDCQGHGTHVAGTVGSATYGVAKKVKLVSVRVLNCQGSGQYSQIISGIDWVARNAVKPAVANMSLGGGADTSVDNAVKAAIQSGVTFAVAAGNDNTNACGTSPARLPEAITVNATDSSDNRSSFSNYGTCTDIFAPGTGITSTRNGGGTTSMSGTSMATPHVTGAAALYASANPSATPQQVRDALVNGATSGVVKNPGSGSPNKLLYTGFIGGGGDTPTPTCTGGANTTATSIPDNNTPVTSTITLSNCTGNASTATAVKVDISHTYTADLAIDLVGPSGRVYALKQAGGANSSTGVHQTFTVDASSEARNGAWKLRVTDVWTYDTGTIDSWSLAF</sequence>
<dbReference type="GO" id="GO:0006508">
    <property type="term" value="P:proteolysis"/>
    <property type="evidence" value="ECO:0007669"/>
    <property type="project" value="UniProtKB-KW"/>
</dbReference>
<dbReference type="PANTHER" id="PTHR43806:SF11">
    <property type="entry name" value="CEREVISIN-RELATED"/>
    <property type="match status" value="1"/>
</dbReference>
<dbReference type="InterPro" id="IPR023827">
    <property type="entry name" value="Peptidase_S8_Asp-AS"/>
</dbReference>
<evidence type="ECO:0000313" key="9">
    <source>
        <dbReference type="EMBL" id="OLR93568.1"/>
    </source>
</evidence>
<gene>
    <name evidence="9" type="ORF">BJP25_14860</name>
</gene>
<dbReference type="InterPro" id="IPR050131">
    <property type="entry name" value="Peptidase_S8_subtilisin-like"/>
</dbReference>
<comment type="caution">
    <text evidence="9">The sequence shown here is derived from an EMBL/GenBank/DDBJ whole genome shotgun (WGS) entry which is preliminary data.</text>
</comment>
<dbReference type="InterPro" id="IPR008979">
    <property type="entry name" value="Galactose-bd-like_sf"/>
</dbReference>
<dbReference type="InterPro" id="IPR022398">
    <property type="entry name" value="Peptidase_S8_His-AS"/>
</dbReference>
<dbReference type="InterPro" id="IPR034193">
    <property type="entry name" value="PCSK9_ProteinaseK-like"/>
</dbReference>
<dbReference type="Pfam" id="PF00082">
    <property type="entry name" value="Peptidase_S8"/>
    <property type="match status" value="1"/>
</dbReference>
<dbReference type="GO" id="GO:0005615">
    <property type="term" value="C:extracellular space"/>
    <property type="evidence" value="ECO:0007669"/>
    <property type="project" value="TreeGrafter"/>
</dbReference>
<evidence type="ECO:0000256" key="4">
    <source>
        <dbReference type="ARBA" id="ARBA00022825"/>
    </source>
</evidence>
<reference evidence="9 10" key="1">
    <citation type="submission" date="2016-10" db="EMBL/GenBank/DDBJ databases">
        <title>The Draft Genome Sequence of Actinokineospora bangkokensis 44EHWT reveals the biosynthetic pathway of antifungal compounds Thailandins with unusual extender unit butylmalonyl-CoA.</title>
        <authorList>
            <person name="Greule A."/>
            <person name="Intra B."/>
            <person name="Flemming S."/>
            <person name="Rommel M.G."/>
            <person name="Panbangred W."/>
            <person name="Bechthold A."/>
        </authorList>
    </citation>
    <scope>NUCLEOTIDE SEQUENCE [LARGE SCALE GENOMIC DNA]</scope>
    <source>
        <strain evidence="9 10">44EHW</strain>
    </source>
</reference>
<feature type="active site" description="Charge relay system" evidence="5">
    <location>
        <position position="166"/>
    </location>
</feature>
<evidence type="ECO:0000256" key="2">
    <source>
        <dbReference type="ARBA" id="ARBA00022670"/>
    </source>
</evidence>
<dbReference type="InterPro" id="IPR023828">
    <property type="entry name" value="Peptidase_S8_Ser-AS"/>
</dbReference>
<dbReference type="RefSeq" id="WP_075974464.1">
    <property type="nucleotide sequence ID" value="NZ_MKQR01000009.1"/>
</dbReference>
<dbReference type="Pfam" id="PF05922">
    <property type="entry name" value="Inhibitor_I9"/>
    <property type="match status" value="1"/>
</dbReference>
<feature type="chain" id="PRO_5010352117" evidence="7">
    <location>
        <begin position="32"/>
        <end position="529"/>
    </location>
</feature>